<evidence type="ECO:0000256" key="4">
    <source>
        <dbReference type="ARBA" id="ARBA00022729"/>
    </source>
</evidence>
<dbReference type="GO" id="GO:0046872">
    <property type="term" value="F:metal ion binding"/>
    <property type="evidence" value="ECO:0007669"/>
    <property type="project" value="UniProtKB-KW"/>
</dbReference>
<keyword evidence="7 11" id="KW-0482">Metalloprotease</keyword>
<dbReference type="CDD" id="cd04275">
    <property type="entry name" value="ZnMc_pappalysin_like"/>
    <property type="match status" value="1"/>
</dbReference>
<dbReference type="AlphaFoldDB" id="A0AAU7BSE5"/>
<evidence type="ECO:0000256" key="6">
    <source>
        <dbReference type="ARBA" id="ARBA00022833"/>
    </source>
</evidence>
<dbReference type="GO" id="GO:0008237">
    <property type="term" value="F:metallopeptidase activity"/>
    <property type="evidence" value="ECO:0007669"/>
    <property type="project" value="UniProtKB-KW"/>
</dbReference>
<dbReference type="Gene3D" id="3.40.390.10">
    <property type="entry name" value="Collagenase (Catalytic Domain)"/>
    <property type="match status" value="1"/>
</dbReference>
<sequence length="323" mass="35890">MKKVLLSMAVIALIFTACSDDSKEEFNNDELNQEEINNAMGQAEKQCFTMEILEENISNDPSIISKMAKIEDQTRRFIENGENLRLVNGKIQIPVVFHVIYRTSSENLPLSVLQGQIDALNEDFNLQNPNRGAMPSEFAGVEANVDIDFVIEDVIRVQNSKKRSWRPNDDMKFSSKGGSNVVNPQEFLNVWIVNSMPYRGGQILGYAQFPGGNWATDGVVLAKNFVGATDRTATHEVGHWLNLRHIWGDGGCGASDFVADTPDADGPSRGCPTYPTVECGSNNMTMNFMDYSDDSCMYMFTQGQKSRMDAVFASNGFRATMAD</sequence>
<dbReference type="PANTHER" id="PTHR47466">
    <property type="match status" value="1"/>
</dbReference>
<feature type="signal peptide" evidence="9">
    <location>
        <begin position="1"/>
        <end position="19"/>
    </location>
</feature>
<comment type="similarity">
    <text evidence="1">Belongs to the peptidase M43B family.</text>
</comment>
<dbReference type="RefSeq" id="WP_347923626.1">
    <property type="nucleotide sequence ID" value="NZ_CP157199.1"/>
</dbReference>
<keyword evidence="3" id="KW-0479">Metal-binding</keyword>
<dbReference type="PROSITE" id="PS51257">
    <property type="entry name" value="PROKAR_LIPOPROTEIN"/>
    <property type="match status" value="1"/>
</dbReference>
<feature type="domain" description="Peptidase M43 pregnancy-associated plasma-A" evidence="10">
    <location>
        <begin position="183"/>
        <end position="312"/>
    </location>
</feature>
<evidence type="ECO:0000256" key="5">
    <source>
        <dbReference type="ARBA" id="ARBA00022801"/>
    </source>
</evidence>
<keyword evidence="5" id="KW-0378">Hydrolase</keyword>
<dbReference type="GO" id="GO:0006508">
    <property type="term" value="P:proteolysis"/>
    <property type="evidence" value="ECO:0007669"/>
    <property type="project" value="UniProtKB-KW"/>
</dbReference>
<evidence type="ECO:0000256" key="2">
    <source>
        <dbReference type="ARBA" id="ARBA00022670"/>
    </source>
</evidence>
<evidence type="ECO:0000256" key="7">
    <source>
        <dbReference type="ARBA" id="ARBA00023049"/>
    </source>
</evidence>
<keyword evidence="8" id="KW-1015">Disulfide bond</keyword>
<reference evidence="11" key="1">
    <citation type="submission" date="2024-05" db="EMBL/GenBank/DDBJ databases">
        <title>Pontimicrobium maritimus sp. nov., isolated form sea water.</title>
        <authorList>
            <person name="Muhammad N."/>
            <person name="Vuong T.Q."/>
            <person name="Han H.L."/>
            <person name="Kim S.-G."/>
        </authorList>
    </citation>
    <scope>NUCLEOTIDE SEQUENCE</scope>
    <source>
        <strain evidence="11">SW4</strain>
    </source>
</reference>
<feature type="chain" id="PRO_5043761502" evidence="9">
    <location>
        <begin position="20"/>
        <end position="323"/>
    </location>
</feature>
<name>A0AAU7BSE5_9FLAO</name>
<dbReference type="SUPFAM" id="SSF55486">
    <property type="entry name" value="Metalloproteases ('zincins'), catalytic domain"/>
    <property type="match status" value="1"/>
</dbReference>
<dbReference type="InterPro" id="IPR008754">
    <property type="entry name" value="Peptidase_M43"/>
</dbReference>
<dbReference type="PANTHER" id="PTHR47466:SF1">
    <property type="entry name" value="METALLOPROTEASE MEP1 (AFU_ORTHOLOGUE AFUA_1G07730)-RELATED"/>
    <property type="match status" value="1"/>
</dbReference>
<dbReference type="EMBL" id="CP157199">
    <property type="protein sequence ID" value="XBG61232.1"/>
    <property type="molecule type" value="Genomic_DNA"/>
</dbReference>
<dbReference type="Pfam" id="PF05572">
    <property type="entry name" value="Peptidase_M43"/>
    <property type="match status" value="1"/>
</dbReference>
<keyword evidence="6" id="KW-0862">Zinc</keyword>
<evidence type="ECO:0000256" key="9">
    <source>
        <dbReference type="SAM" id="SignalP"/>
    </source>
</evidence>
<evidence type="ECO:0000256" key="8">
    <source>
        <dbReference type="ARBA" id="ARBA00023157"/>
    </source>
</evidence>
<evidence type="ECO:0000256" key="1">
    <source>
        <dbReference type="ARBA" id="ARBA00008721"/>
    </source>
</evidence>
<organism evidence="11">
    <name type="scientific">Pontimicrobium sp. SW4</name>
    <dbReference type="NCBI Taxonomy" id="3153519"/>
    <lineage>
        <taxon>Bacteria</taxon>
        <taxon>Pseudomonadati</taxon>
        <taxon>Bacteroidota</taxon>
        <taxon>Flavobacteriia</taxon>
        <taxon>Flavobacteriales</taxon>
        <taxon>Flavobacteriaceae</taxon>
        <taxon>Pontimicrobium</taxon>
    </lineage>
</organism>
<dbReference type="InterPro" id="IPR024079">
    <property type="entry name" value="MetalloPept_cat_dom_sf"/>
</dbReference>
<evidence type="ECO:0000256" key="3">
    <source>
        <dbReference type="ARBA" id="ARBA00022723"/>
    </source>
</evidence>
<protein>
    <submittedName>
        <fullName evidence="11">Zinc metalloprotease</fullName>
    </submittedName>
</protein>
<keyword evidence="2" id="KW-0645">Protease</keyword>
<evidence type="ECO:0000259" key="10">
    <source>
        <dbReference type="Pfam" id="PF05572"/>
    </source>
</evidence>
<evidence type="ECO:0000313" key="11">
    <source>
        <dbReference type="EMBL" id="XBG61232.1"/>
    </source>
</evidence>
<proteinExistence type="inferred from homology"/>
<gene>
    <name evidence="11" type="ORF">ABGB03_15365</name>
</gene>
<accession>A0AAU7BSE5</accession>
<keyword evidence="4 9" id="KW-0732">Signal</keyword>